<protein>
    <submittedName>
        <fullName evidence="1">Uncharacterized protein</fullName>
    </submittedName>
</protein>
<evidence type="ECO:0000313" key="2">
    <source>
        <dbReference type="Proteomes" id="UP000736373"/>
    </source>
</evidence>
<evidence type="ECO:0000313" key="1">
    <source>
        <dbReference type="EMBL" id="MBC8751519.1"/>
    </source>
</evidence>
<dbReference type="EMBL" id="VZQQ01000057">
    <property type="protein sequence ID" value="MBC8751519.1"/>
    <property type="molecule type" value="Genomic_DNA"/>
</dbReference>
<keyword evidence="2" id="KW-1185">Reference proteome</keyword>
<organism evidence="1 2">
    <name type="scientific">Paraburkholderia podalyriae</name>
    <dbReference type="NCBI Taxonomy" id="1938811"/>
    <lineage>
        <taxon>Bacteria</taxon>
        <taxon>Pseudomonadati</taxon>
        <taxon>Pseudomonadota</taxon>
        <taxon>Betaproteobacteria</taxon>
        <taxon>Burkholderiales</taxon>
        <taxon>Burkholderiaceae</taxon>
        <taxon>Paraburkholderia</taxon>
    </lineage>
</organism>
<accession>A0ABR7PZA1</accession>
<dbReference type="RefSeq" id="WP_187638438.1">
    <property type="nucleotide sequence ID" value="NZ_VZQQ01000057.1"/>
</dbReference>
<reference evidence="1 2" key="1">
    <citation type="submission" date="2019-09" db="EMBL/GenBank/DDBJ databases">
        <title>Paraburkholderia podalyriae sp. nov., A South African Podalyria-associated rhizobium.</title>
        <authorList>
            <person name="Mavima L."/>
            <person name="Beukes C.W."/>
            <person name="Palmer M."/>
            <person name="De Meyer S.E."/>
            <person name="James E.K."/>
            <person name="Maluk M."/>
            <person name="Avontuur J.R."/>
            <person name="Chan W.Y."/>
            <person name="Venter S.N."/>
            <person name="Steenkamp E.T."/>
        </authorList>
    </citation>
    <scope>NUCLEOTIDE SEQUENCE [LARGE SCALE GENOMIC DNA]</scope>
    <source>
        <strain evidence="1 2">WC7.3b</strain>
    </source>
</reference>
<gene>
    <name evidence="1" type="ORF">F6X42_34880</name>
</gene>
<name>A0ABR7PZA1_9BURK</name>
<sequence length="108" mass="12545">MSRITHSTFEIAGIVTSQILVPLIVSEEPLDSLNHAFTRLSEKFEPWRKSHTGNVYDRVLYQEKSGRWYPLNVLRDAAIAREEHEFIRAEWVRIQKVLRSPLLPSGSE</sequence>
<proteinExistence type="predicted"/>
<dbReference type="Proteomes" id="UP000736373">
    <property type="component" value="Unassembled WGS sequence"/>
</dbReference>
<comment type="caution">
    <text evidence="1">The sequence shown here is derived from an EMBL/GenBank/DDBJ whole genome shotgun (WGS) entry which is preliminary data.</text>
</comment>